<dbReference type="EMBL" id="CP001928">
    <property type="protein sequence ID" value="ADI37770.1"/>
    <property type="molecule type" value="Genomic_DNA"/>
</dbReference>
<dbReference type="Pfam" id="PF22456">
    <property type="entry name" value="PqqF-like_C_4"/>
    <property type="match status" value="1"/>
</dbReference>
<evidence type="ECO:0000256" key="8">
    <source>
        <dbReference type="ARBA" id="ARBA00022801"/>
    </source>
</evidence>
<dbReference type="OrthoDB" id="9811314at2"/>
<evidence type="ECO:0000256" key="1">
    <source>
        <dbReference type="ARBA" id="ARBA00001947"/>
    </source>
</evidence>
<reference evidence="20 21" key="1">
    <citation type="journal article" date="2010" name="PLoS ONE">
        <title>The Waddlia genome: a window into chlamydial biology.</title>
        <authorList>
            <person name="Bertelli C."/>
            <person name="Collyn F."/>
            <person name="Croxatto A."/>
            <person name="Ruckert C."/>
            <person name="Polkinghorne A."/>
            <person name="Kebbi-Beghdadi C."/>
            <person name="Goesmann A."/>
            <person name="Vaughan L."/>
            <person name="Greub G."/>
        </authorList>
    </citation>
    <scope>NUCLEOTIDE SEQUENCE [LARGE SCALE GENOMIC DNA]</scope>
    <source>
        <strain evidence="21">ATCC VR-1470 / WSU 86-1044</strain>
    </source>
</reference>
<keyword evidence="15" id="KW-0732">Signal</keyword>
<evidence type="ECO:0000256" key="11">
    <source>
        <dbReference type="ARBA" id="ARBA00029597"/>
    </source>
</evidence>
<evidence type="ECO:0000256" key="9">
    <source>
        <dbReference type="ARBA" id="ARBA00022833"/>
    </source>
</evidence>
<dbReference type="PANTHER" id="PTHR43690">
    <property type="entry name" value="NARDILYSIN"/>
    <property type="match status" value="1"/>
</dbReference>
<dbReference type="eggNOG" id="COG1025">
    <property type="taxonomic scope" value="Bacteria"/>
</dbReference>
<dbReference type="RefSeq" id="WP_013181498.1">
    <property type="nucleotide sequence ID" value="NC_014225.1"/>
</dbReference>
<dbReference type="PROSITE" id="PS00143">
    <property type="entry name" value="INSULINASE"/>
    <property type="match status" value="1"/>
</dbReference>
<feature type="domain" description="Coenzyme PQQ synthesis protein F-like C-terminal lobe" evidence="19">
    <location>
        <begin position="790"/>
        <end position="885"/>
    </location>
</feature>
<dbReference type="InterPro" id="IPR050626">
    <property type="entry name" value="Peptidase_M16"/>
</dbReference>
<name>D6YUF9_WADCW</name>
<dbReference type="GO" id="GO:0004222">
    <property type="term" value="F:metalloendopeptidase activity"/>
    <property type="evidence" value="ECO:0007669"/>
    <property type="project" value="UniProtKB-EC"/>
</dbReference>
<comment type="similarity">
    <text evidence="3 14">Belongs to the peptidase M16 family.</text>
</comment>
<evidence type="ECO:0000256" key="10">
    <source>
        <dbReference type="ARBA" id="ARBA00023049"/>
    </source>
</evidence>
<keyword evidence="7" id="KW-0479">Metal-binding</keyword>
<sequence>MRLKLLILMALIICTFHLHLSAAQYETIPEKGKLPILTAAFKDQKTAKIRLSNGLEAYLISNPDLNLSGAMMSVNAGSWEDPQEYPGLAHFLEHMLFMGTRAYPDESEYSRFISENGGQTNAFTSSNTTNYLFTIQNNAFKEAFKRFSSFFKEPLFNPSGVSRELKAIDQEYAKNLENDSIRQYYVLKALTDPKHPFHQFNIGNSKTLDKVSQSTLRKWYQDHYSAHLMRLIVYSSLPIDELKTFVADQLSDIPSHDKAPYVNNQPSFPKNLSGEVVYIDPIKETQKLTIFWELPPKFAHLIDSKPEELIAYILGYEGDKSLLANLKKDKLAESLSSGGMKAGDNLFILYVQIDLTNSGVVDVDKVMTRVFQTIEQMRREGIPPYIFEEVQTMQRLQYQYQSREDEFYTLLMHGYTIQDEKMETYPEKTKVIQIFDPEAVQEMLSYLTPEHALLFVMAPQRLTGVKPTLQEKWMGVSYAIKPVSPDLSRKWKHLEPHQEIAIPLHNPFIPTNLELVDTSLIQDTYQIPEVKILSDDSASKFYFAQDNYFGVPKISWSLLIKTPQVTQDDPLKAVFTDIYIKYVKDVLDKFSYPAKMAGLDYEIERKNNGIQVTLNGYSENGQFLWEEILQQMVTLNATPEKYKIYKESVSREYHNHAKASPLEQSIDILKSLMYEDYATNKEKASASGKASFKKFNEWLRQLYLNTYTEGMFYGNLSESQAREAMELTKKSFYNGVYPQSEQKLDKVIVLPETQGPFYLELHTKAQGNAALLMIENTRFSFKERAAQQILMTAIKQPFFEELRTKQQTGYIVDSFAQEIEKKLFNLFVVQSNSHDPQDLLYRFETFIENYLQEIGKAELTEEQFETIKQALLQNLEQPANNIKEMGKLLAELMVKHDGDFLWMDKRKKGMQSLTYSEMLQLSREMLGRQNKQRLAILLDGEIPDTQAFTYHRARNRCMIKKTSKYEASTLIHSD</sequence>
<keyword evidence="21" id="KW-1185">Reference proteome</keyword>
<keyword evidence="8 20" id="KW-0378">Hydrolase</keyword>
<evidence type="ECO:0000256" key="15">
    <source>
        <dbReference type="SAM" id="SignalP"/>
    </source>
</evidence>
<dbReference type="InterPro" id="IPR007863">
    <property type="entry name" value="Peptidase_M16_C"/>
</dbReference>
<evidence type="ECO:0000256" key="14">
    <source>
        <dbReference type="RuleBase" id="RU004447"/>
    </source>
</evidence>
<keyword evidence="6 20" id="KW-0645">Protease</keyword>
<gene>
    <name evidence="20" type="primary">ide</name>
    <name evidence="20" type="ordered locus">wcw_0398</name>
</gene>
<feature type="chain" id="PRO_5003091285" description="Protease 3" evidence="15">
    <location>
        <begin position="23"/>
        <end position="974"/>
    </location>
</feature>
<dbReference type="GO" id="GO:0046872">
    <property type="term" value="F:metal ion binding"/>
    <property type="evidence" value="ECO:0007669"/>
    <property type="project" value="UniProtKB-KW"/>
</dbReference>
<evidence type="ECO:0000256" key="2">
    <source>
        <dbReference type="ARBA" id="ARBA00002184"/>
    </source>
</evidence>
<evidence type="ECO:0000259" key="18">
    <source>
        <dbReference type="Pfam" id="PF16187"/>
    </source>
</evidence>
<evidence type="ECO:0000259" key="16">
    <source>
        <dbReference type="Pfam" id="PF00675"/>
    </source>
</evidence>
<keyword evidence="10" id="KW-0482">Metalloprotease</keyword>
<protein>
    <recommendedName>
        <fullName evidence="5">Protease 3</fullName>
        <ecNumber evidence="4">3.4.24.55</ecNumber>
    </recommendedName>
    <alternativeName>
        <fullName evidence="13">Pitrilysin</fullName>
    </alternativeName>
    <alternativeName>
        <fullName evidence="12">Protease III</fullName>
    </alternativeName>
    <alternativeName>
        <fullName evidence="11">Protease pi</fullName>
    </alternativeName>
</protein>
<dbReference type="SUPFAM" id="SSF63411">
    <property type="entry name" value="LuxS/MPP-like metallohydrolase"/>
    <property type="match status" value="4"/>
</dbReference>
<evidence type="ECO:0000256" key="13">
    <source>
        <dbReference type="ARBA" id="ARBA00033450"/>
    </source>
</evidence>
<evidence type="ECO:0000259" key="19">
    <source>
        <dbReference type="Pfam" id="PF22456"/>
    </source>
</evidence>
<dbReference type="FunFam" id="3.30.830.10:FF:000012">
    <property type="entry name" value="Protease 3"/>
    <property type="match status" value="1"/>
</dbReference>
<dbReference type="HOGENOM" id="CLU_004639_1_1_0"/>
<accession>D6YUF9</accession>
<evidence type="ECO:0000256" key="7">
    <source>
        <dbReference type="ARBA" id="ARBA00022723"/>
    </source>
</evidence>
<feature type="signal peptide" evidence="15">
    <location>
        <begin position="1"/>
        <end position="22"/>
    </location>
</feature>
<comment type="cofactor">
    <cofactor evidence="1">
        <name>Zn(2+)</name>
        <dbReference type="ChEBI" id="CHEBI:29105"/>
    </cofactor>
</comment>
<evidence type="ECO:0000256" key="12">
    <source>
        <dbReference type="ARBA" id="ARBA00031184"/>
    </source>
</evidence>
<dbReference type="Pfam" id="PF16187">
    <property type="entry name" value="Peptidase_M16_M"/>
    <property type="match status" value="1"/>
</dbReference>
<feature type="domain" description="Peptidase M16 middle/third" evidence="18">
    <location>
        <begin position="398"/>
        <end position="685"/>
    </location>
</feature>
<dbReference type="AlphaFoldDB" id="D6YUF9"/>
<evidence type="ECO:0000313" key="20">
    <source>
        <dbReference type="EMBL" id="ADI37770.1"/>
    </source>
</evidence>
<dbReference type="InterPro" id="IPR032632">
    <property type="entry name" value="Peptidase_M16_M"/>
</dbReference>
<evidence type="ECO:0000256" key="5">
    <source>
        <dbReference type="ARBA" id="ARBA00017565"/>
    </source>
</evidence>
<dbReference type="InterPro" id="IPR001431">
    <property type="entry name" value="Pept_M16_Zn_BS"/>
</dbReference>
<dbReference type="Proteomes" id="UP000001505">
    <property type="component" value="Chromosome"/>
</dbReference>
<dbReference type="STRING" id="716544.wcw_0398"/>
<dbReference type="GO" id="GO:0005737">
    <property type="term" value="C:cytoplasm"/>
    <property type="evidence" value="ECO:0007669"/>
    <property type="project" value="UniProtKB-ARBA"/>
</dbReference>
<evidence type="ECO:0000313" key="21">
    <source>
        <dbReference type="Proteomes" id="UP000001505"/>
    </source>
</evidence>
<keyword evidence="9" id="KW-0862">Zinc</keyword>
<evidence type="ECO:0000256" key="4">
    <source>
        <dbReference type="ARBA" id="ARBA00012449"/>
    </source>
</evidence>
<evidence type="ECO:0000259" key="17">
    <source>
        <dbReference type="Pfam" id="PF05193"/>
    </source>
</evidence>
<dbReference type="InterPro" id="IPR011249">
    <property type="entry name" value="Metalloenz_LuxS/M16"/>
</dbReference>
<feature type="domain" description="Peptidase M16 N-terminal" evidence="16">
    <location>
        <begin position="60"/>
        <end position="182"/>
    </location>
</feature>
<evidence type="ECO:0000256" key="3">
    <source>
        <dbReference type="ARBA" id="ARBA00007261"/>
    </source>
</evidence>
<dbReference type="InterPro" id="IPR011765">
    <property type="entry name" value="Pept_M16_N"/>
</dbReference>
<comment type="function">
    <text evidence="2">Endopeptidase that degrades small peptides of less than 7 kDa, such as glucagon and insulin.</text>
</comment>
<dbReference type="Gene3D" id="3.30.830.10">
    <property type="entry name" value="Metalloenzyme, LuxS/M16 peptidase-like"/>
    <property type="match status" value="4"/>
</dbReference>
<evidence type="ECO:0000256" key="6">
    <source>
        <dbReference type="ARBA" id="ARBA00022670"/>
    </source>
</evidence>
<dbReference type="InterPro" id="IPR054734">
    <property type="entry name" value="PqqF-like_C_4"/>
</dbReference>
<feature type="domain" description="Peptidase M16 C-terminal" evidence="17">
    <location>
        <begin position="211"/>
        <end position="392"/>
    </location>
</feature>
<dbReference type="GO" id="GO:0006508">
    <property type="term" value="P:proteolysis"/>
    <property type="evidence" value="ECO:0007669"/>
    <property type="project" value="UniProtKB-KW"/>
</dbReference>
<organism evidence="20 21">
    <name type="scientific">Waddlia chondrophila (strain ATCC VR-1470 / WSU 86-1044)</name>
    <dbReference type="NCBI Taxonomy" id="716544"/>
    <lineage>
        <taxon>Bacteria</taxon>
        <taxon>Pseudomonadati</taxon>
        <taxon>Chlamydiota</taxon>
        <taxon>Chlamydiia</taxon>
        <taxon>Parachlamydiales</taxon>
        <taxon>Waddliaceae</taxon>
        <taxon>Waddlia</taxon>
    </lineage>
</organism>
<dbReference type="PANTHER" id="PTHR43690:SF18">
    <property type="entry name" value="INSULIN-DEGRADING ENZYME-RELATED"/>
    <property type="match status" value="1"/>
</dbReference>
<dbReference type="EC" id="3.4.24.55" evidence="4"/>
<dbReference type="KEGG" id="wch:wcw_0398"/>
<dbReference type="Pfam" id="PF00675">
    <property type="entry name" value="Peptidase_M16"/>
    <property type="match status" value="1"/>
</dbReference>
<proteinExistence type="inferred from homology"/>
<dbReference type="Pfam" id="PF05193">
    <property type="entry name" value="Peptidase_M16_C"/>
    <property type="match status" value="1"/>
</dbReference>